<name>A0A7J7KE91_BUGNE</name>
<dbReference type="Proteomes" id="UP000593567">
    <property type="component" value="Unassembled WGS sequence"/>
</dbReference>
<dbReference type="AlphaFoldDB" id="A0A7J7KE91"/>
<evidence type="ECO:0000313" key="3">
    <source>
        <dbReference type="Proteomes" id="UP000593567"/>
    </source>
</evidence>
<protein>
    <submittedName>
        <fullName evidence="2">Uncharacterized protein</fullName>
    </submittedName>
</protein>
<feature type="compositionally biased region" description="Basic and acidic residues" evidence="1">
    <location>
        <begin position="307"/>
        <end position="316"/>
    </location>
</feature>
<feature type="region of interest" description="Disordered" evidence="1">
    <location>
        <begin position="278"/>
        <end position="320"/>
    </location>
</feature>
<dbReference type="EMBL" id="VXIV02000642">
    <property type="protein sequence ID" value="KAF6036972.1"/>
    <property type="molecule type" value="Genomic_DNA"/>
</dbReference>
<feature type="region of interest" description="Disordered" evidence="1">
    <location>
        <begin position="81"/>
        <end position="138"/>
    </location>
</feature>
<accession>A0A7J7KE91</accession>
<comment type="caution">
    <text evidence="2">The sequence shown here is derived from an EMBL/GenBank/DDBJ whole genome shotgun (WGS) entry which is preliminary data.</text>
</comment>
<feature type="region of interest" description="Disordered" evidence="1">
    <location>
        <begin position="1"/>
        <end position="42"/>
    </location>
</feature>
<feature type="region of interest" description="Disordered" evidence="1">
    <location>
        <begin position="239"/>
        <end position="260"/>
    </location>
</feature>
<feature type="compositionally biased region" description="Polar residues" evidence="1">
    <location>
        <begin position="110"/>
        <end position="125"/>
    </location>
</feature>
<feature type="compositionally biased region" description="Low complexity" evidence="1">
    <location>
        <begin position="285"/>
        <end position="303"/>
    </location>
</feature>
<reference evidence="2" key="1">
    <citation type="submission" date="2020-06" db="EMBL/GenBank/DDBJ databases">
        <title>Draft genome of Bugula neritina, a colonial animal packing powerful symbionts and potential medicines.</title>
        <authorList>
            <person name="Rayko M."/>
        </authorList>
    </citation>
    <scope>NUCLEOTIDE SEQUENCE [LARGE SCALE GENOMIC DNA]</scope>
    <source>
        <strain evidence="2">Kwan_BN1</strain>
    </source>
</reference>
<gene>
    <name evidence="2" type="ORF">EB796_004726</name>
</gene>
<proteinExistence type="predicted"/>
<evidence type="ECO:0000313" key="2">
    <source>
        <dbReference type="EMBL" id="KAF6036972.1"/>
    </source>
</evidence>
<evidence type="ECO:0000256" key="1">
    <source>
        <dbReference type="SAM" id="MobiDB-lite"/>
    </source>
</evidence>
<keyword evidence="3" id="KW-1185">Reference proteome</keyword>
<dbReference type="OrthoDB" id="444265at2759"/>
<organism evidence="2 3">
    <name type="scientific">Bugula neritina</name>
    <name type="common">Brown bryozoan</name>
    <name type="synonym">Sertularia neritina</name>
    <dbReference type="NCBI Taxonomy" id="10212"/>
    <lineage>
        <taxon>Eukaryota</taxon>
        <taxon>Metazoa</taxon>
        <taxon>Spiralia</taxon>
        <taxon>Lophotrochozoa</taxon>
        <taxon>Bryozoa</taxon>
        <taxon>Gymnolaemata</taxon>
        <taxon>Cheilostomatida</taxon>
        <taxon>Flustrina</taxon>
        <taxon>Buguloidea</taxon>
        <taxon>Bugulidae</taxon>
        <taxon>Bugula</taxon>
    </lineage>
</organism>
<sequence>MIRRSSSCSSGSHSAEDIRSYSPYTLTRSNSQGSKSSGRPTWDRRPLLAECKGCIQEQELHHSCGINSELDSVEVGTVSAQSALSHSSPDGLGPRVSPVSPLHLVPDSKSPPQNTLTQHVTSVDNSHNKGYHIQYGGEKTTQQVSYTIRSNDKVEQLSAATKRGTPLYGQPTWWGESGADDHNKQLLKDMQRQKDQDKHTQKAIEEERSMYIPANQSNTDGGGTVSKNMAFVVDLDSSSEIKTPKSDPNIPSDKLSNFLPGNLRKSIHQRKERLLQLTEKNQTENNNSSLLKRSSKSPIRLSSHQATIKEVERREPSSSTSTNIYLINKMLYSSGETNNKSLLDINTELEDPQAEYALYSEAKFLNRARLLSYAEHTDFRRSGQGDDDGDKVSESGTYTIEEDNKELEKAREDIDRLFGIVTSETGSPELEIGESTDELIGVGSSMQVEIGSDNKMKTNCSADGISTKKEEILQSRKK</sequence>
<feature type="compositionally biased region" description="Polar residues" evidence="1">
    <location>
        <begin position="22"/>
        <end position="39"/>
    </location>
</feature>
<feature type="compositionally biased region" description="Low complexity" evidence="1">
    <location>
        <begin position="1"/>
        <end position="13"/>
    </location>
</feature>